<comment type="caution">
    <text evidence="1">The sequence shown here is derived from an EMBL/GenBank/DDBJ whole genome shotgun (WGS) entry which is preliminary data.</text>
</comment>
<keyword evidence="1" id="KW-0547">Nucleotide-binding</keyword>
<keyword evidence="2" id="KW-1185">Reference proteome</keyword>
<keyword evidence="1" id="KW-0067">ATP-binding</keyword>
<sequence length="943" mass="106994">MDDFQDIVSQDGDFDYQDYDQFESTGKDKSDEFEAEEIGNSLSGLRLDDESNQGSVQNDDEHEELHYSDYEDKELPDHACKYCLIHNTASVVKCLVCQKWFCNSRGNSSGSHIVSHLVRAKHKEVMLHSESPLGDTILECYQCGCRNVFLLGFIPAKSDTVVVLLCRQPCGSVPSTKDMNWDTSQWQPLIDDRCFLSWLVKVPSEQEQLRARQITTQQITKLEELWKDKPRASLEDLEKPGVDDEPQHVLLQYEEAYQYQNIFGPLVKMEADYDKKLKESQSQEGIVVRWDIGLNQKRIAFFQFPKFEQGDFRLAMGDELRLRYRGELHSPWEGAGHVIKLPNNTSDEVGLELKRADGVPLECTLNFSVDFVWKSTSFDRMQAAMKTFALDDHSVSNYIYHKLLGHELEAQVIRSQLPKKLTAANLPDLNHSQIFAVKSVLQKPLSLIQGPPGTGKTVTSATIVYHLSKLSGEQVLVCAPSNVAVDQLTEKIHRTGLKVVRVCAKSREALGSAVDFLTLHSQVNNNDTNPELQKLIMLKNEQGELSSSDEKKYRALKRATERQILKAADVILCTCVGAGDPRLCKMVFRTVLIDEATQATEPECLIPLVLGCRQAVLVGDHQQLGPVIMNKKAARAGFDQSLFARLITLNVRPIRLQVQYRMHPSLSEFPSNMFYEGTLQNGVTAGERLRPEIEFPWPDSANPMLFYANLGLEEISCSGTSFLNRTEAATCEKVVTKLLKCGVTPDQIGIITPYEGQRSYLASYMQTHGSLRKELYKDIELASVDAFQGREKDYMIVSCVRSNEHQGIGFLSDPRRLNVAITRARFGLILLGNPKVLSKHPLWHHLLSHFKDRRVLVEGPLSNLKVSMMQFSRPRKFLSQQDRFQPSTHVPADFVRTHYPFPHNDLLHRHDAPQAYYDRDLDVMSQDGDYNDDDIRSQGFTRF</sequence>
<proteinExistence type="predicted"/>
<evidence type="ECO:0000313" key="1">
    <source>
        <dbReference type="EMBL" id="KAJ9074039.1"/>
    </source>
</evidence>
<keyword evidence="1" id="KW-0378">Hydrolase</keyword>
<dbReference type="EMBL" id="QTSX02002874">
    <property type="protein sequence ID" value="KAJ9074039.1"/>
    <property type="molecule type" value="Genomic_DNA"/>
</dbReference>
<name>A0ACC2THH1_9FUNG</name>
<protein>
    <submittedName>
        <fullName evidence="1">ATP-dependent RNA helicase</fullName>
    </submittedName>
</protein>
<reference evidence="1" key="1">
    <citation type="submission" date="2022-04" db="EMBL/GenBank/DDBJ databases">
        <title>Genome of the entomopathogenic fungus Entomophthora muscae.</title>
        <authorList>
            <person name="Elya C."/>
            <person name="Lovett B.R."/>
            <person name="Lee E."/>
            <person name="Macias A.M."/>
            <person name="Hajek A.E."/>
            <person name="De Bivort B.L."/>
            <person name="Kasson M.T."/>
            <person name="De Fine Licht H.H."/>
            <person name="Stajich J.E."/>
        </authorList>
    </citation>
    <scope>NUCLEOTIDE SEQUENCE</scope>
    <source>
        <strain evidence="1">Berkeley</strain>
    </source>
</reference>
<gene>
    <name evidence="1" type="primary">NAM7</name>
    <name evidence="1" type="ORF">DSO57_1039735</name>
</gene>
<organism evidence="1 2">
    <name type="scientific">Entomophthora muscae</name>
    <dbReference type="NCBI Taxonomy" id="34485"/>
    <lineage>
        <taxon>Eukaryota</taxon>
        <taxon>Fungi</taxon>
        <taxon>Fungi incertae sedis</taxon>
        <taxon>Zoopagomycota</taxon>
        <taxon>Entomophthoromycotina</taxon>
        <taxon>Entomophthoromycetes</taxon>
        <taxon>Entomophthorales</taxon>
        <taxon>Entomophthoraceae</taxon>
        <taxon>Entomophthora</taxon>
    </lineage>
</organism>
<evidence type="ECO:0000313" key="2">
    <source>
        <dbReference type="Proteomes" id="UP001165960"/>
    </source>
</evidence>
<keyword evidence="1" id="KW-0347">Helicase</keyword>
<accession>A0ACC2THH1</accession>
<dbReference type="Proteomes" id="UP001165960">
    <property type="component" value="Unassembled WGS sequence"/>
</dbReference>